<feature type="domain" description="AP2/ERF" evidence="9">
    <location>
        <begin position="100"/>
        <end position="157"/>
    </location>
</feature>
<keyword evidence="5" id="KW-0804">Transcription</keyword>
<organism evidence="10 11">
    <name type="scientific">Zostera marina</name>
    <name type="common">Eelgrass</name>
    <dbReference type="NCBI Taxonomy" id="29655"/>
    <lineage>
        <taxon>Eukaryota</taxon>
        <taxon>Viridiplantae</taxon>
        <taxon>Streptophyta</taxon>
        <taxon>Embryophyta</taxon>
        <taxon>Tracheophyta</taxon>
        <taxon>Spermatophyta</taxon>
        <taxon>Magnoliopsida</taxon>
        <taxon>Liliopsida</taxon>
        <taxon>Zosteraceae</taxon>
        <taxon>Zostera</taxon>
    </lineage>
</organism>
<protein>
    <recommendedName>
        <fullName evidence="9">AP2/ERF domain-containing protein</fullName>
    </recommendedName>
</protein>
<dbReference type="PROSITE" id="PS51032">
    <property type="entry name" value="AP2_ERF"/>
    <property type="match status" value="1"/>
</dbReference>
<dbReference type="Gene3D" id="3.30.730.10">
    <property type="entry name" value="AP2/ERF domain"/>
    <property type="match status" value="1"/>
</dbReference>
<gene>
    <name evidence="10" type="ORF">ZOSMA_31G01410</name>
</gene>
<comment type="subcellular location">
    <subcellularLocation>
        <location evidence="1">Nucleus</location>
    </subcellularLocation>
</comment>
<dbReference type="PANTHER" id="PTHR31985">
    <property type="entry name" value="ETHYLENE-RESPONSIVE TRANSCRIPTION FACTOR ERF042-RELATED"/>
    <property type="match status" value="1"/>
</dbReference>
<feature type="region of interest" description="Disordered" evidence="8">
    <location>
        <begin position="68"/>
        <end position="102"/>
    </location>
</feature>
<keyword evidence="6" id="KW-0539">Nucleus</keyword>
<evidence type="ECO:0000256" key="7">
    <source>
        <dbReference type="ARBA" id="ARBA00024343"/>
    </source>
</evidence>
<keyword evidence="11" id="KW-1185">Reference proteome</keyword>
<evidence type="ECO:0000256" key="1">
    <source>
        <dbReference type="ARBA" id="ARBA00004123"/>
    </source>
</evidence>
<feature type="compositionally biased region" description="Basic and acidic residues" evidence="8">
    <location>
        <begin position="68"/>
        <end position="77"/>
    </location>
</feature>
<accession>A0A0K9P997</accession>
<dbReference type="AlphaFoldDB" id="A0A0K9P997"/>
<dbReference type="InterPro" id="IPR001471">
    <property type="entry name" value="AP2/ERF_dom"/>
</dbReference>
<feature type="region of interest" description="Disordered" evidence="8">
    <location>
        <begin position="1"/>
        <end position="26"/>
    </location>
</feature>
<evidence type="ECO:0000313" key="10">
    <source>
        <dbReference type="EMBL" id="KMZ65551.1"/>
    </source>
</evidence>
<evidence type="ECO:0000256" key="6">
    <source>
        <dbReference type="ARBA" id="ARBA00023242"/>
    </source>
</evidence>
<evidence type="ECO:0000256" key="4">
    <source>
        <dbReference type="ARBA" id="ARBA00023159"/>
    </source>
</evidence>
<dbReference type="OrthoDB" id="1932364at2759"/>
<feature type="compositionally biased region" description="Low complexity" evidence="8">
    <location>
        <begin position="16"/>
        <end position="26"/>
    </location>
</feature>
<dbReference type="Proteomes" id="UP000036987">
    <property type="component" value="Unassembled WGS sequence"/>
</dbReference>
<evidence type="ECO:0000256" key="8">
    <source>
        <dbReference type="SAM" id="MobiDB-lite"/>
    </source>
</evidence>
<dbReference type="InterPro" id="IPR016177">
    <property type="entry name" value="DNA-bd_dom_sf"/>
</dbReference>
<dbReference type="FunFam" id="3.30.730.10:FF:000001">
    <property type="entry name" value="Ethylene-responsive transcription factor 2"/>
    <property type="match status" value="1"/>
</dbReference>
<evidence type="ECO:0000259" key="9">
    <source>
        <dbReference type="PROSITE" id="PS51032"/>
    </source>
</evidence>
<comment type="caution">
    <text evidence="10">The sequence shown here is derived from an EMBL/GenBank/DDBJ whole genome shotgun (WGS) entry which is preliminary data.</text>
</comment>
<name>A0A0K9P997_ZOSMR</name>
<dbReference type="Pfam" id="PF00847">
    <property type="entry name" value="AP2"/>
    <property type="match status" value="1"/>
</dbReference>
<proteinExistence type="inferred from homology"/>
<reference evidence="11" key="1">
    <citation type="journal article" date="2016" name="Nature">
        <title>The genome of the seagrass Zostera marina reveals angiosperm adaptation to the sea.</title>
        <authorList>
            <person name="Olsen J.L."/>
            <person name="Rouze P."/>
            <person name="Verhelst B."/>
            <person name="Lin Y.-C."/>
            <person name="Bayer T."/>
            <person name="Collen J."/>
            <person name="Dattolo E."/>
            <person name="De Paoli E."/>
            <person name="Dittami S."/>
            <person name="Maumus F."/>
            <person name="Michel G."/>
            <person name="Kersting A."/>
            <person name="Lauritano C."/>
            <person name="Lohaus R."/>
            <person name="Toepel M."/>
            <person name="Tonon T."/>
            <person name="Vanneste K."/>
            <person name="Amirebrahimi M."/>
            <person name="Brakel J."/>
            <person name="Bostroem C."/>
            <person name="Chovatia M."/>
            <person name="Grimwood J."/>
            <person name="Jenkins J.W."/>
            <person name="Jueterbock A."/>
            <person name="Mraz A."/>
            <person name="Stam W.T."/>
            <person name="Tice H."/>
            <person name="Bornberg-Bauer E."/>
            <person name="Green P.J."/>
            <person name="Pearson G.A."/>
            <person name="Procaccini G."/>
            <person name="Duarte C.M."/>
            <person name="Schmutz J."/>
            <person name="Reusch T.B.H."/>
            <person name="Van de Peer Y."/>
        </authorList>
    </citation>
    <scope>NUCLEOTIDE SEQUENCE [LARGE SCALE GENOMIC DNA]</scope>
    <source>
        <strain evidence="11">cv. Finnish</strain>
    </source>
</reference>
<dbReference type="GO" id="GO:0003700">
    <property type="term" value="F:DNA-binding transcription factor activity"/>
    <property type="evidence" value="ECO:0007669"/>
    <property type="project" value="InterPro"/>
</dbReference>
<dbReference type="InterPro" id="IPR051032">
    <property type="entry name" value="AP2/ERF_TF_ERF_subfamily"/>
</dbReference>
<keyword evidence="3" id="KW-0238">DNA-binding</keyword>
<evidence type="ECO:0000256" key="5">
    <source>
        <dbReference type="ARBA" id="ARBA00023163"/>
    </source>
</evidence>
<dbReference type="InterPro" id="IPR036955">
    <property type="entry name" value="AP2/ERF_dom_sf"/>
</dbReference>
<dbReference type="PRINTS" id="PR00367">
    <property type="entry name" value="ETHRSPELEMNT"/>
</dbReference>
<dbReference type="GO" id="GO:0005634">
    <property type="term" value="C:nucleus"/>
    <property type="evidence" value="ECO:0007669"/>
    <property type="project" value="UniProtKB-SubCell"/>
</dbReference>
<comment type="similarity">
    <text evidence="7">Belongs to the AP2/ERF transcription factor family. ERF subfamily.</text>
</comment>
<dbReference type="PANTHER" id="PTHR31985:SF130">
    <property type="entry name" value="ETHYLENE-RESPONSIVE TRANSCRIPTION FACTOR ERF034"/>
    <property type="match status" value="1"/>
</dbReference>
<evidence type="ECO:0000256" key="2">
    <source>
        <dbReference type="ARBA" id="ARBA00023015"/>
    </source>
</evidence>
<dbReference type="GO" id="GO:0003677">
    <property type="term" value="F:DNA binding"/>
    <property type="evidence" value="ECO:0007669"/>
    <property type="project" value="UniProtKB-KW"/>
</dbReference>
<dbReference type="EMBL" id="LFYR01001032">
    <property type="protein sequence ID" value="KMZ65551.1"/>
    <property type="molecule type" value="Genomic_DNA"/>
</dbReference>
<dbReference type="SUPFAM" id="SSF54171">
    <property type="entry name" value="DNA-binding domain"/>
    <property type="match status" value="1"/>
</dbReference>
<evidence type="ECO:0000313" key="11">
    <source>
        <dbReference type="Proteomes" id="UP000036987"/>
    </source>
</evidence>
<dbReference type="SMART" id="SM00380">
    <property type="entry name" value="AP2"/>
    <property type="match status" value="1"/>
</dbReference>
<keyword evidence="2" id="KW-0805">Transcription regulation</keyword>
<dbReference type="CDD" id="cd00018">
    <property type="entry name" value="AP2"/>
    <property type="match status" value="1"/>
</dbReference>
<sequence>MEENRLKIEACSSPRSPCSSNTTASSSITNCITGQKEYGFVISSGNSPSSSYSSCSLWLEQRSGVKEMATERGRRDGLVGNESKMKNKRNRDGGGGDHPTYRGVRMRNWGKWVSEIREPKKKSRIWLGTFPTAEMAARAHDVAALSIKGESTYLNFPELASELPRPATSSPKDIQAAAAKAASATFSQNRRVVGVVRTDKENLASNSNSINRSPILEIPASSSCEEDKALFDLPDLFVDHCKNVSCFYSFLLSSTTDDAAGEISFRQESPFLWE</sequence>
<keyword evidence="4" id="KW-0010">Activator</keyword>
<evidence type="ECO:0000256" key="3">
    <source>
        <dbReference type="ARBA" id="ARBA00023125"/>
    </source>
</evidence>